<feature type="compositionally biased region" description="Basic and acidic residues" evidence="2">
    <location>
        <begin position="1"/>
        <end position="14"/>
    </location>
</feature>
<sequence>MADSAPPHDEELVDKPYYTKRPHKKSRAGCLSCKKRKVKCDEARPTCRSCSLRKTRCEYPSPPPTTDFWLSSTSTPTASPAPSVASDSSSSSSDSAGLSLVIQEPLFRPTATDDVDMKLLWFYTTATSESFSVEPGRRDLKKDVMQTTIVQYAFENPFLMNSLFALASLHLQNLNQGVPRRALTYRAQSFEGYRRAIEQAKPETFPALLVNSLLLTALSSQNFREDNANDLYILDWMIIWRGIRLMFQMTSITSIMSLGIGPLFDRPEIDADAASAAIPNQLISMVSLIRPEEDDYLDVPVYYETLKYLGSLYDNIQNPMDEAMTLRIITWFTILPSKFIELARAKQPRALVIIAHYAVFIKMIRSVWWVVGVGNRSIKDICKHLGPPWHQFLTWLDAEKFEDKILGAIVRHFLDPARDYEPESPSTYITEPPTEASFTDFITEESSSAETSFRASLMKSFGGMTLRNNTREKLHLEGKLVRMKRLQKWEQQWDRLKQDPDVQARVPKWLGFLSLRNPVAFVTGVMVCEDVDLSYEGETERVQEGHVEIPVAKVALAAGVPVPPGSKFNSEMKADARREMATVFKAKSGQSKIFALELRRVSTTILKRTELIANTDGPKADSGRLLADNDDGYEDKPPTVDDFILEDLEV</sequence>
<dbReference type="PANTHER" id="PTHR47784">
    <property type="entry name" value="STEROL UPTAKE CONTROL PROTEIN 2"/>
    <property type="match status" value="1"/>
</dbReference>
<dbReference type="Gene3D" id="4.10.240.10">
    <property type="entry name" value="Zn(2)-C6 fungal-type DNA-binding domain"/>
    <property type="match status" value="1"/>
</dbReference>
<feature type="region of interest" description="Disordered" evidence="2">
    <location>
        <begin position="1"/>
        <end position="27"/>
    </location>
</feature>
<dbReference type="InterPro" id="IPR001138">
    <property type="entry name" value="Zn2Cys6_DnaBD"/>
</dbReference>
<feature type="region of interest" description="Disordered" evidence="2">
    <location>
        <begin position="617"/>
        <end position="639"/>
    </location>
</feature>
<dbReference type="PANTHER" id="PTHR47784:SF5">
    <property type="entry name" value="STEROL UPTAKE CONTROL PROTEIN 2"/>
    <property type="match status" value="1"/>
</dbReference>
<gene>
    <name evidence="4" type="ORF">AK830_g2586</name>
</gene>
<dbReference type="Pfam" id="PF11951">
    <property type="entry name" value="Fungal_trans_2"/>
    <property type="match status" value="1"/>
</dbReference>
<dbReference type="CDD" id="cd00067">
    <property type="entry name" value="GAL4"/>
    <property type="match status" value="1"/>
</dbReference>
<dbReference type="PROSITE" id="PS50048">
    <property type="entry name" value="ZN2_CY6_FUNGAL_2"/>
    <property type="match status" value="1"/>
</dbReference>
<dbReference type="InterPro" id="IPR021858">
    <property type="entry name" value="Fun_TF"/>
</dbReference>
<dbReference type="OrthoDB" id="5419315at2759"/>
<evidence type="ECO:0000313" key="4">
    <source>
        <dbReference type="EMBL" id="KPM43904.1"/>
    </source>
</evidence>
<evidence type="ECO:0000313" key="5">
    <source>
        <dbReference type="Proteomes" id="UP000050424"/>
    </source>
</evidence>
<dbReference type="Proteomes" id="UP000050424">
    <property type="component" value="Unassembled WGS sequence"/>
</dbReference>
<dbReference type="SUPFAM" id="SSF57701">
    <property type="entry name" value="Zn2/Cys6 DNA-binding domain"/>
    <property type="match status" value="1"/>
</dbReference>
<feature type="compositionally biased region" description="Basic residues" evidence="2">
    <location>
        <begin position="18"/>
        <end position="27"/>
    </location>
</feature>
<evidence type="ECO:0000256" key="1">
    <source>
        <dbReference type="ARBA" id="ARBA00023242"/>
    </source>
</evidence>
<dbReference type="GO" id="GO:0001228">
    <property type="term" value="F:DNA-binding transcription activator activity, RNA polymerase II-specific"/>
    <property type="evidence" value="ECO:0007669"/>
    <property type="project" value="TreeGrafter"/>
</dbReference>
<evidence type="ECO:0000259" key="3">
    <source>
        <dbReference type="PROSITE" id="PS50048"/>
    </source>
</evidence>
<proteinExistence type="predicted"/>
<dbReference type="EMBL" id="LKCW01000025">
    <property type="protein sequence ID" value="KPM43904.1"/>
    <property type="molecule type" value="Genomic_DNA"/>
</dbReference>
<feature type="domain" description="Zn(2)-C6 fungal-type" evidence="3">
    <location>
        <begin position="29"/>
        <end position="59"/>
    </location>
</feature>
<dbReference type="GO" id="GO:0008270">
    <property type="term" value="F:zinc ion binding"/>
    <property type="evidence" value="ECO:0007669"/>
    <property type="project" value="InterPro"/>
</dbReference>
<organism evidence="4 5">
    <name type="scientific">Neonectria ditissima</name>
    <dbReference type="NCBI Taxonomy" id="78410"/>
    <lineage>
        <taxon>Eukaryota</taxon>
        <taxon>Fungi</taxon>
        <taxon>Dikarya</taxon>
        <taxon>Ascomycota</taxon>
        <taxon>Pezizomycotina</taxon>
        <taxon>Sordariomycetes</taxon>
        <taxon>Hypocreomycetidae</taxon>
        <taxon>Hypocreales</taxon>
        <taxon>Nectriaceae</taxon>
        <taxon>Neonectria</taxon>
    </lineage>
</organism>
<dbReference type="Pfam" id="PF00172">
    <property type="entry name" value="Zn_clus"/>
    <property type="match status" value="1"/>
</dbReference>
<dbReference type="AlphaFoldDB" id="A0A0P7B248"/>
<dbReference type="InterPro" id="IPR053157">
    <property type="entry name" value="Sterol_Uptake_Regulator"/>
</dbReference>
<dbReference type="InterPro" id="IPR036864">
    <property type="entry name" value="Zn2-C6_fun-type_DNA-bd_sf"/>
</dbReference>
<accession>A0A0P7B248</accession>
<protein>
    <recommendedName>
        <fullName evidence="3">Zn(2)-C6 fungal-type domain-containing protein</fullName>
    </recommendedName>
</protein>
<name>A0A0P7B248_9HYPO</name>
<comment type="caution">
    <text evidence="4">The sequence shown here is derived from an EMBL/GenBank/DDBJ whole genome shotgun (WGS) entry which is preliminary data.</text>
</comment>
<dbReference type="PROSITE" id="PS00463">
    <property type="entry name" value="ZN2_CY6_FUNGAL_1"/>
    <property type="match status" value="1"/>
</dbReference>
<keyword evidence="5" id="KW-1185">Reference proteome</keyword>
<dbReference type="SMART" id="SM00066">
    <property type="entry name" value="GAL4"/>
    <property type="match status" value="1"/>
</dbReference>
<keyword evidence="1" id="KW-0539">Nucleus</keyword>
<reference evidence="4 5" key="1">
    <citation type="submission" date="2015-09" db="EMBL/GenBank/DDBJ databases">
        <title>Draft genome of a European isolate of the apple canker pathogen Neonectria ditissima.</title>
        <authorList>
            <person name="Gomez-Cortecero A."/>
            <person name="Harrison R.J."/>
            <person name="Armitage A.D."/>
        </authorList>
    </citation>
    <scope>NUCLEOTIDE SEQUENCE [LARGE SCALE GENOMIC DNA]</scope>
    <source>
        <strain evidence="4 5">R09/05</strain>
    </source>
</reference>
<evidence type="ECO:0000256" key="2">
    <source>
        <dbReference type="SAM" id="MobiDB-lite"/>
    </source>
</evidence>